<evidence type="ECO:0000313" key="2">
    <source>
        <dbReference type="EMBL" id="MCP2257107.1"/>
    </source>
</evidence>
<sequence length="101" mass="10227">MIVVKFVGAMATAIAAFGSAVFSWAGAALVVEEAGVTSGLVWASVGALTATLGTQAQQLIGLHGETIDTSAFPGGRWPNPATGSYDDGSVKDGDAKWSLNR</sequence>
<keyword evidence="3" id="KW-1185">Reference proteome</keyword>
<accession>A0ABT1HNM3</accession>
<protein>
    <submittedName>
        <fullName evidence="2">Uncharacterized protein</fullName>
    </submittedName>
</protein>
<name>A0ABT1HNM3_STRSD</name>
<comment type="caution">
    <text evidence="2">The sequence shown here is derived from an EMBL/GenBank/DDBJ whole genome shotgun (WGS) entry which is preliminary data.</text>
</comment>
<dbReference type="RefSeq" id="WP_253668078.1">
    <property type="nucleotide sequence ID" value="NZ_JAMTCP010000003.1"/>
</dbReference>
<dbReference type="Proteomes" id="UP001205311">
    <property type="component" value="Unassembled WGS sequence"/>
</dbReference>
<proteinExistence type="predicted"/>
<evidence type="ECO:0000313" key="3">
    <source>
        <dbReference type="Proteomes" id="UP001205311"/>
    </source>
</evidence>
<reference evidence="2 3" key="1">
    <citation type="submission" date="2022-06" db="EMBL/GenBank/DDBJ databases">
        <title>Genomic Encyclopedia of Archaeal and Bacterial Type Strains, Phase II (KMG-II): from individual species to whole genera.</title>
        <authorList>
            <person name="Goeker M."/>
        </authorList>
    </citation>
    <scope>NUCLEOTIDE SEQUENCE [LARGE SCALE GENOMIC DNA]</scope>
    <source>
        <strain evidence="2 3">DSM 40477</strain>
    </source>
</reference>
<feature type="region of interest" description="Disordered" evidence="1">
    <location>
        <begin position="71"/>
        <end position="101"/>
    </location>
</feature>
<gene>
    <name evidence="2" type="ORF">LX15_000792</name>
</gene>
<organism evidence="2 3">
    <name type="scientific">Streptoalloteichus tenebrarius (strain ATCC 17920 / DSM 40477 / JCM 4838 / CBS 697.72 / NBRC 16177 / NCIMB 11028 / NRRL B-12390 / A12253. 1 / ISP 5477)</name>
    <name type="common">Streptomyces tenebrarius</name>
    <dbReference type="NCBI Taxonomy" id="1933"/>
    <lineage>
        <taxon>Bacteria</taxon>
        <taxon>Bacillati</taxon>
        <taxon>Actinomycetota</taxon>
        <taxon>Actinomycetes</taxon>
        <taxon>Pseudonocardiales</taxon>
        <taxon>Pseudonocardiaceae</taxon>
        <taxon>Streptoalloteichus</taxon>
    </lineage>
</organism>
<evidence type="ECO:0000256" key="1">
    <source>
        <dbReference type="SAM" id="MobiDB-lite"/>
    </source>
</evidence>
<dbReference type="EMBL" id="JAMTCP010000003">
    <property type="protein sequence ID" value="MCP2257107.1"/>
    <property type="molecule type" value="Genomic_DNA"/>
</dbReference>